<dbReference type="InterPro" id="IPR050109">
    <property type="entry name" value="HTH-type_TetR-like_transc_reg"/>
</dbReference>
<feature type="domain" description="HTH tetR-type" evidence="3">
    <location>
        <begin position="15"/>
        <end position="75"/>
    </location>
</feature>
<dbReference type="GO" id="GO:0006355">
    <property type="term" value="P:regulation of DNA-templated transcription"/>
    <property type="evidence" value="ECO:0007669"/>
    <property type="project" value="UniProtKB-ARBA"/>
</dbReference>
<comment type="caution">
    <text evidence="4">The sequence shown here is derived from an EMBL/GenBank/DDBJ whole genome shotgun (WGS) entry which is preliminary data.</text>
</comment>
<dbReference type="InterPro" id="IPR001647">
    <property type="entry name" value="HTH_TetR"/>
</dbReference>
<dbReference type="SUPFAM" id="SSF46689">
    <property type="entry name" value="Homeodomain-like"/>
    <property type="match status" value="1"/>
</dbReference>
<dbReference type="GO" id="GO:0003677">
    <property type="term" value="F:DNA binding"/>
    <property type="evidence" value="ECO:0007669"/>
    <property type="project" value="UniProtKB-UniRule"/>
</dbReference>
<dbReference type="PRINTS" id="PR00455">
    <property type="entry name" value="HTHTETR"/>
</dbReference>
<evidence type="ECO:0000256" key="2">
    <source>
        <dbReference type="PROSITE-ProRule" id="PRU00335"/>
    </source>
</evidence>
<accession>A0A6A7K7H0</accession>
<dbReference type="RefSeq" id="WP_152802961.1">
    <property type="nucleotide sequence ID" value="NZ_WHNX01000008.1"/>
</dbReference>
<gene>
    <name evidence="4" type="ORF">GC105_06580</name>
</gene>
<sequence>MNTGSDIMSVQNKDNSSKSRILKSATELFYEKGYNDTSLDDISKSANVNKAMIAYYFKNKSQLAYEVCNNINTDIKKALAKQLTKIDLEVVDNIIMTAVEYKIFASFRKRNPKYRRFIKELCKDNVLLLSQVNTGFGKDIYHDLNKKHNLNFDEIEMKINHYSLTSSLCGLILMHDLGFIDCGHDYLSDKECTIMFRTFGLDQANIDNILEDSKKIANNMEIEISNNFKVI</sequence>
<evidence type="ECO:0000313" key="5">
    <source>
        <dbReference type="Proteomes" id="UP000440004"/>
    </source>
</evidence>
<evidence type="ECO:0000256" key="1">
    <source>
        <dbReference type="ARBA" id="ARBA00023125"/>
    </source>
</evidence>
<dbReference type="AlphaFoldDB" id="A0A6A7K7H0"/>
<protein>
    <submittedName>
        <fullName evidence="4">TetR family transcriptional regulator</fullName>
    </submittedName>
</protein>
<feature type="DNA-binding region" description="H-T-H motif" evidence="2">
    <location>
        <begin position="38"/>
        <end position="57"/>
    </location>
</feature>
<keyword evidence="1 2" id="KW-0238">DNA-binding</keyword>
<dbReference type="PROSITE" id="PS50977">
    <property type="entry name" value="HTH_TETR_2"/>
    <property type="match status" value="1"/>
</dbReference>
<organism evidence="4 5">
    <name type="scientific">Alkalibaculum sporogenes</name>
    <dbReference type="NCBI Taxonomy" id="2655001"/>
    <lineage>
        <taxon>Bacteria</taxon>
        <taxon>Bacillati</taxon>
        <taxon>Bacillota</taxon>
        <taxon>Clostridia</taxon>
        <taxon>Eubacteriales</taxon>
        <taxon>Eubacteriaceae</taxon>
        <taxon>Alkalibaculum</taxon>
    </lineage>
</organism>
<dbReference type="Gene3D" id="1.10.357.10">
    <property type="entry name" value="Tetracycline Repressor, domain 2"/>
    <property type="match status" value="1"/>
</dbReference>
<keyword evidence="5" id="KW-1185">Reference proteome</keyword>
<dbReference type="InterPro" id="IPR009057">
    <property type="entry name" value="Homeodomain-like_sf"/>
</dbReference>
<evidence type="ECO:0000313" key="4">
    <source>
        <dbReference type="EMBL" id="MPW25449.1"/>
    </source>
</evidence>
<dbReference type="PANTHER" id="PTHR30328:SF54">
    <property type="entry name" value="HTH-TYPE TRANSCRIPTIONAL REPRESSOR SCO4008"/>
    <property type="match status" value="1"/>
</dbReference>
<reference evidence="4 5" key="1">
    <citation type="submission" date="2019-10" db="EMBL/GenBank/DDBJ databases">
        <title>Alkalibaculum tamaniensis sp.nov., a new alkaliphilic acetogen, isolated on methoxylated aromatics from a mud volcano.</title>
        <authorList>
            <person name="Khomyakova M.A."/>
            <person name="Merkel A.Y."/>
            <person name="Bonch-Osmolovskaya E.A."/>
            <person name="Slobodkin A.I."/>
        </authorList>
    </citation>
    <scope>NUCLEOTIDE SEQUENCE [LARGE SCALE GENOMIC DNA]</scope>
    <source>
        <strain evidence="4 5">M08DMB</strain>
    </source>
</reference>
<evidence type="ECO:0000259" key="3">
    <source>
        <dbReference type="PROSITE" id="PS50977"/>
    </source>
</evidence>
<name>A0A6A7K7H0_9FIRM</name>
<dbReference type="Pfam" id="PF00440">
    <property type="entry name" value="TetR_N"/>
    <property type="match status" value="1"/>
</dbReference>
<proteinExistence type="predicted"/>
<dbReference type="Proteomes" id="UP000440004">
    <property type="component" value="Unassembled WGS sequence"/>
</dbReference>
<dbReference type="EMBL" id="WHNX01000008">
    <property type="protein sequence ID" value="MPW25449.1"/>
    <property type="molecule type" value="Genomic_DNA"/>
</dbReference>
<dbReference type="PANTHER" id="PTHR30328">
    <property type="entry name" value="TRANSCRIPTIONAL REPRESSOR"/>
    <property type="match status" value="1"/>
</dbReference>